<feature type="transmembrane region" description="Helical" evidence="1">
    <location>
        <begin position="357"/>
        <end position="376"/>
    </location>
</feature>
<name>A0A8J6NHX2_9CHLR</name>
<feature type="transmembrane region" description="Helical" evidence="1">
    <location>
        <begin position="82"/>
        <end position="103"/>
    </location>
</feature>
<evidence type="ECO:0000313" key="2">
    <source>
        <dbReference type="EMBL" id="MBC8334265.1"/>
    </source>
</evidence>
<accession>A0A8J6NHX2</accession>
<dbReference type="AlphaFoldDB" id="A0A8J6NHX2"/>
<feature type="transmembrane region" description="Helical" evidence="1">
    <location>
        <begin position="216"/>
        <end position="234"/>
    </location>
</feature>
<feature type="transmembrane region" description="Helical" evidence="1">
    <location>
        <begin position="136"/>
        <end position="154"/>
    </location>
</feature>
<reference evidence="2 3" key="1">
    <citation type="submission" date="2020-08" db="EMBL/GenBank/DDBJ databases">
        <title>Bridging the membrane lipid divide: bacteria of the FCB group superphylum have the potential to synthesize archaeal ether lipids.</title>
        <authorList>
            <person name="Villanueva L."/>
            <person name="Von Meijenfeldt F.A.B."/>
            <person name="Westbye A.B."/>
            <person name="Yadav S."/>
            <person name="Hopmans E.C."/>
            <person name="Dutilh B.E."/>
            <person name="Sinninghe Damste J.S."/>
        </authorList>
    </citation>
    <scope>NUCLEOTIDE SEQUENCE [LARGE SCALE GENOMIC DNA]</scope>
    <source>
        <strain evidence="2">NIOZ-UU36</strain>
    </source>
</reference>
<feature type="transmembrane region" description="Helical" evidence="1">
    <location>
        <begin position="163"/>
        <end position="180"/>
    </location>
</feature>
<feature type="transmembrane region" description="Helical" evidence="1">
    <location>
        <begin position="12"/>
        <end position="30"/>
    </location>
</feature>
<proteinExistence type="predicted"/>
<keyword evidence="1" id="KW-0812">Transmembrane</keyword>
<evidence type="ECO:0000313" key="3">
    <source>
        <dbReference type="Proteomes" id="UP000614469"/>
    </source>
</evidence>
<evidence type="ECO:0000256" key="1">
    <source>
        <dbReference type="SAM" id="Phobius"/>
    </source>
</evidence>
<comment type="caution">
    <text evidence="2">The sequence shown here is derived from an EMBL/GenBank/DDBJ whole genome shotgun (WGS) entry which is preliminary data.</text>
</comment>
<feature type="transmembrane region" description="Helical" evidence="1">
    <location>
        <begin position="112"/>
        <end position="130"/>
    </location>
</feature>
<dbReference type="EMBL" id="JACNJN010000056">
    <property type="protein sequence ID" value="MBC8334265.1"/>
    <property type="molecule type" value="Genomic_DNA"/>
</dbReference>
<keyword evidence="1" id="KW-1133">Transmembrane helix</keyword>
<feature type="transmembrane region" description="Helical" evidence="1">
    <location>
        <begin position="290"/>
        <end position="315"/>
    </location>
</feature>
<dbReference type="Proteomes" id="UP000614469">
    <property type="component" value="Unassembled WGS sequence"/>
</dbReference>
<protein>
    <submittedName>
        <fullName evidence="2">Uncharacterized protein</fullName>
    </submittedName>
</protein>
<gene>
    <name evidence="2" type="ORF">H8E29_03280</name>
</gene>
<organism evidence="2 3">
    <name type="scientific">Candidatus Desulfolinea nitratireducens</name>
    <dbReference type="NCBI Taxonomy" id="2841698"/>
    <lineage>
        <taxon>Bacteria</taxon>
        <taxon>Bacillati</taxon>
        <taxon>Chloroflexota</taxon>
        <taxon>Anaerolineae</taxon>
        <taxon>Anaerolineales</taxon>
        <taxon>Anaerolineales incertae sedis</taxon>
        <taxon>Candidatus Desulfolinea</taxon>
    </lineage>
</organism>
<feature type="transmembrane region" description="Helical" evidence="1">
    <location>
        <begin position="327"/>
        <end position="345"/>
    </location>
</feature>
<keyword evidence="1" id="KW-0472">Membrane</keyword>
<sequence>MAKIKETLISKNFLSLALLFILSALFYLSLVSKLGYTHDDWYLMYAAKVKGISIFHTIFSEDRPLRAFVMMPAYLLFGENPLYYNLASYIFRLLGGISFLWALRLVWVKEKLPTLLMALLFLVYPGFLSHPNGVDYLSHQVALAFAPMSIAFSLKAVLTTNKWYRTLFYSLSVFLGSVYLGLMEYYIGIESLRFLLIFVILWRMEGSWLQKIWRTIWQSLPFLLASFPFLYWRLFLFESERGATDTGKQLSGFLSNPLQNLLHWGKNLAEDFTKVLFGAWTIPLSQFYKIYPTVLSGMNILFLALVLWGIYALFFAKKKGDIWQREALFVGVISLFICQIPVVLVNRQISFPIYSRYTLPGSLGAVMIIVALVYSIRLKYLKETVFVLLLLISGLTHHANAAKFAAETESMNDYWWQVSWRVPHFGERTTLVVNYPRVNTEEDYFIWGPANQIYYPEGTSEKVVQPGVYAVVLNEDAIEKIKSRERQEYSNRRGIETYPNYRNILILTQPTLNSCVQVIDGFQPEYSEWEVERIKSVGDYSEVEHILTEETSHVPPEIVFGPEPAHDWCYIYQKATLARQRGDWNLVYALDTEASQKGSAPKDSIEWMPFLQASAIMGDSVRLEEIAPSMMANPFITQQVCQILTGMELSPEMGKLSEDLFCLAK</sequence>